<dbReference type="Gene3D" id="3.40.50.720">
    <property type="entry name" value="NAD(P)-binding Rossmann-like Domain"/>
    <property type="match status" value="1"/>
</dbReference>
<comment type="caution">
    <text evidence="2">The sequence shown here is derived from an EMBL/GenBank/DDBJ whole genome shotgun (WGS) entry which is preliminary data.</text>
</comment>
<proteinExistence type="predicted"/>
<keyword evidence="2" id="KW-0413">Isomerase</keyword>
<dbReference type="EC" id="5.3.3.8" evidence="2"/>
<dbReference type="PANTHER" id="PTHR48075:SF5">
    <property type="entry name" value="3-HYDROXYBUTYRYL-COA DEHYDROGENASE"/>
    <property type="match status" value="1"/>
</dbReference>
<reference evidence="2 3" key="1">
    <citation type="submission" date="2021-04" db="EMBL/GenBank/DDBJ databases">
        <authorList>
            <person name="Vanwijnsberghe S."/>
        </authorList>
    </citation>
    <scope>NUCLEOTIDE SEQUENCE [LARGE SCALE GENOMIC DNA]</scope>
    <source>
        <strain evidence="2 3">LMG 32171</strain>
    </source>
</reference>
<dbReference type="InterPro" id="IPR036291">
    <property type="entry name" value="NAD(P)-bd_dom_sf"/>
</dbReference>
<gene>
    <name evidence="2" type="primary">fadB_3</name>
    <name evidence="2" type="ORF">R54767_04906</name>
</gene>
<dbReference type="PANTHER" id="PTHR48075">
    <property type="entry name" value="3-HYDROXYACYL-COA DEHYDROGENASE FAMILY PROTEIN"/>
    <property type="match status" value="1"/>
</dbReference>
<sequence length="110" mass="12089">MIDIHETALEAGMATLAGSLERLVSKGKIDAAARDNALARIETSTDYQRLADVDIVIEAATENGELKNRILRQIEAAVRPDYCVEHVVDFDHHTRCDAGGPIALHRHALF</sequence>
<evidence type="ECO:0000313" key="2">
    <source>
        <dbReference type="EMBL" id="CAG4922578.1"/>
    </source>
</evidence>
<dbReference type="Pfam" id="PF02737">
    <property type="entry name" value="3HCDH_N"/>
    <property type="match status" value="1"/>
</dbReference>
<accession>A0ABM8UAB2</accession>
<name>A0ABM8UAB2_9BURK</name>
<dbReference type="Proteomes" id="UP000789752">
    <property type="component" value="Unassembled WGS sequence"/>
</dbReference>
<dbReference type="EMBL" id="CAJQYY010000039">
    <property type="protein sequence ID" value="CAG4922578.1"/>
    <property type="molecule type" value="Genomic_DNA"/>
</dbReference>
<organism evidence="2 3">
    <name type="scientific">Paraburkholderia gardini</name>
    <dbReference type="NCBI Taxonomy" id="2823469"/>
    <lineage>
        <taxon>Bacteria</taxon>
        <taxon>Pseudomonadati</taxon>
        <taxon>Pseudomonadota</taxon>
        <taxon>Betaproteobacteria</taxon>
        <taxon>Burkholderiales</taxon>
        <taxon>Burkholderiaceae</taxon>
        <taxon>Paraburkholderia</taxon>
    </lineage>
</organism>
<evidence type="ECO:0000259" key="1">
    <source>
        <dbReference type="Pfam" id="PF02737"/>
    </source>
</evidence>
<keyword evidence="3" id="KW-1185">Reference proteome</keyword>
<dbReference type="InterPro" id="IPR006176">
    <property type="entry name" value="3-OHacyl-CoA_DH_NAD-bd"/>
</dbReference>
<dbReference type="GO" id="GO:0004165">
    <property type="term" value="F:delta(3)-delta(2)-enoyl-CoA isomerase activity"/>
    <property type="evidence" value="ECO:0007669"/>
    <property type="project" value="UniProtKB-EC"/>
</dbReference>
<feature type="domain" description="3-hydroxyacyl-CoA dehydrogenase NAD binding" evidence="1">
    <location>
        <begin position="1"/>
        <end position="81"/>
    </location>
</feature>
<protein>
    <submittedName>
        <fullName evidence="2">Fatty acid oxidation complex subunit alpha</fullName>
        <ecNumber evidence="2">5.3.3.8</ecNumber>
    </submittedName>
</protein>
<evidence type="ECO:0000313" key="3">
    <source>
        <dbReference type="Proteomes" id="UP000789752"/>
    </source>
</evidence>
<dbReference type="SUPFAM" id="SSF51735">
    <property type="entry name" value="NAD(P)-binding Rossmann-fold domains"/>
    <property type="match status" value="1"/>
</dbReference>